<feature type="signal peptide" evidence="1">
    <location>
        <begin position="1"/>
        <end position="19"/>
    </location>
</feature>
<feature type="chain" id="PRO_5005808411" description="Lysozyme inhibitor LprI-like N-terminal domain-containing protein" evidence="1">
    <location>
        <begin position="20"/>
        <end position="139"/>
    </location>
</feature>
<dbReference type="InterPro" id="IPR009739">
    <property type="entry name" value="LprI-like_N"/>
</dbReference>
<keyword evidence="4" id="KW-1185">Reference proteome</keyword>
<reference evidence="3 4" key="1">
    <citation type="submission" date="2015-07" db="EMBL/GenBank/DDBJ databases">
        <authorList>
            <person name="Noorani M."/>
        </authorList>
    </citation>
    <scope>NUCLEOTIDE SEQUENCE [LARGE SCALE GENOMIC DNA]</scope>
    <source>
        <strain evidence="3 4">CECT 7802</strain>
    </source>
</reference>
<gene>
    <name evidence="3" type="ORF">JDO7802_02901</name>
</gene>
<dbReference type="EMBL" id="CXSU01000012">
    <property type="protein sequence ID" value="CTQ50870.1"/>
    <property type="molecule type" value="Genomic_DNA"/>
</dbReference>
<evidence type="ECO:0000313" key="4">
    <source>
        <dbReference type="Proteomes" id="UP000049222"/>
    </source>
</evidence>
<evidence type="ECO:0000313" key="3">
    <source>
        <dbReference type="EMBL" id="CTQ50870.1"/>
    </source>
</evidence>
<keyword evidence="1" id="KW-0732">Signal</keyword>
<accession>A0A0M6YLR3</accession>
<dbReference type="Pfam" id="PF07007">
    <property type="entry name" value="LprI"/>
    <property type="match status" value="1"/>
</dbReference>
<dbReference type="Proteomes" id="UP000049222">
    <property type="component" value="Unassembled WGS sequence"/>
</dbReference>
<dbReference type="AlphaFoldDB" id="A0A0M6YLR3"/>
<sequence length="139" mass="14575">MRPILSVAVLLAGACAAPAQQNLTGACEGEGLSRVEFRACAAAAYATADDDLNEVYRLAITRAKVFDLDAATDGTAGPLTLEAALRQAQRDWIAFRDSHCDALAVTYGGGTGGPPAGILCRAEATQRRAQALREMMADY</sequence>
<dbReference type="PROSITE" id="PS51257">
    <property type="entry name" value="PROKAR_LIPOPROTEIN"/>
    <property type="match status" value="1"/>
</dbReference>
<feature type="domain" description="Lysozyme inhibitor LprI-like N-terminal" evidence="2">
    <location>
        <begin position="33"/>
        <end position="132"/>
    </location>
</feature>
<organism evidence="3 4">
    <name type="scientific">Jannaschia donghaensis</name>
    <dbReference type="NCBI Taxonomy" id="420998"/>
    <lineage>
        <taxon>Bacteria</taxon>
        <taxon>Pseudomonadati</taxon>
        <taxon>Pseudomonadota</taxon>
        <taxon>Alphaproteobacteria</taxon>
        <taxon>Rhodobacterales</taxon>
        <taxon>Roseobacteraceae</taxon>
        <taxon>Jannaschia</taxon>
    </lineage>
</organism>
<evidence type="ECO:0000256" key="1">
    <source>
        <dbReference type="SAM" id="SignalP"/>
    </source>
</evidence>
<dbReference type="Gene3D" id="1.20.1270.180">
    <property type="match status" value="1"/>
</dbReference>
<dbReference type="RefSeq" id="WP_055086639.1">
    <property type="nucleotide sequence ID" value="NZ_CXSU01000012.1"/>
</dbReference>
<name>A0A0M6YLR3_9RHOB</name>
<evidence type="ECO:0000259" key="2">
    <source>
        <dbReference type="Pfam" id="PF07007"/>
    </source>
</evidence>
<protein>
    <recommendedName>
        <fullName evidence="2">Lysozyme inhibitor LprI-like N-terminal domain-containing protein</fullName>
    </recommendedName>
</protein>
<dbReference type="STRING" id="420998.JDO7802_02901"/>
<proteinExistence type="predicted"/>